<dbReference type="AlphaFoldDB" id="A0AAV2T3D7"/>
<comment type="caution">
    <text evidence="2">The sequence shown here is derived from an EMBL/GenBank/DDBJ whole genome shotgun (WGS) entry which is preliminary data.</text>
</comment>
<reference evidence="2" key="1">
    <citation type="submission" date="2024-06" db="EMBL/GenBank/DDBJ databases">
        <authorList>
            <person name="Liu X."/>
            <person name="Lenzi L."/>
            <person name="Haldenby T S."/>
            <person name="Uol C."/>
        </authorList>
    </citation>
    <scope>NUCLEOTIDE SEQUENCE</scope>
</reference>
<dbReference type="Proteomes" id="UP001497525">
    <property type="component" value="Unassembled WGS sequence"/>
</dbReference>
<dbReference type="EMBL" id="CAXLJL010000057">
    <property type="protein sequence ID" value="CAL5130027.1"/>
    <property type="molecule type" value="Genomic_DNA"/>
</dbReference>
<evidence type="ECO:0000256" key="1">
    <source>
        <dbReference type="SAM" id="MobiDB-lite"/>
    </source>
</evidence>
<organism evidence="2 3">
    <name type="scientific">Calicophoron daubneyi</name>
    <name type="common">Rumen fluke</name>
    <name type="synonym">Paramphistomum daubneyi</name>
    <dbReference type="NCBI Taxonomy" id="300641"/>
    <lineage>
        <taxon>Eukaryota</taxon>
        <taxon>Metazoa</taxon>
        <taxon>Spiralia</taxon>
        <taxon>Lophotrochozoa</taxon>
        <taxon>Platyhelminthes</taxon>
        <taxon>Trematoda</taxon>
        <taxon>Digenea</taxon>
        <taxon>Plagiorchiida</taxon>
        <taxon>Pronocephalata</taxon>
        <taxon>Paramphistomoidea</taxon>
        <taxon>Paramphistomidae</taxon>
        <taxon>Calicophoron</taxon>
    </lineage>
</organism>
<gene>
    <name evidence="2" type="ORF">CDAUBV1_LOCUS1472</name>
</gene>
<name>A0AAV2T3D7_CALDB</name>
<sequence>MVKLWVLDGSRRTNNDPSEAPSECPTQEKGVNTELFGVSEAGVQADLPPSNRSIAVQTPPKTLELGSRKQVTAVACTVCKRREQWDFAVNPRGRPLVTTRMDNRQMLIFLARIRLIRNRMCCKKCPRYPFMYLTANPDLQDAFEWVCRFCSSKKPVRHGSKLLASKLRFREIIEGIRLWSQKKNEKSSKFTLPGSYSKRLRNICILENRQAIPSSARIHWRPPKTIGNRITVGSKSRRSLIFKPSLSKPRISTGEKKLNEEQKWRESHPKNPFSSLLYACAIYQNKNI</sequence>
<evidence type="ECO:0000313" key="3">
    <source>
        <dbReference type="Proteomes" id="UP001497525"/>
    </source>
</evidence>
<protein>
    <submittedName>
        <fullName evidence="2">Uncharacterized protein</fullName>
    </submittedName>
</protein>
<proteinExistence type="predicted"/>
<evidence type="ECO:0000313" key="2">
    <source>
        <dbReference type="EMBL" id="CAL5130027.1"/>
    </source>
</evidence>
<accession>A0AAV2T3D7</accession>
<feature type="region of interest" description="Disordered" evidence="1">
    <location>
        <begin position="1"/>
        <end position="27"/>
    </location>
</feature>